<keyword evidence="1" id="KW-0812">Transmembrane</keyword>
<evidence type="ECO:0000313" key="4">
    <source>
        <dbReference type="Proteomes" id="UP001516023"/>
    </source>
</evidence>
<evidence type="ECO:0000259" key="2">
    <source>
        <dbReference type="Pfam" id="PF01145"/>
    </source>
</evidence>
<keyword evidence="1" id="KW-1133">Transmembrane helix</keyword>
<dbReference type="InterPro" id="IPR001107">
    <property type="entry name" value="Band_7"/>
</dbReference>
<feature type="domain" description="Band 7" evidence="2">
    <location>
        <begin position="69"/>
        <end position="187"/>
    </location>
</feature>
<dbReference type="Proteomes" id="UP001516023">
    <property type="component" value="Unassembled WGS sequence"/>
</dbReference>
<gene>
    <name evidence="3" type="ORF">HJC23_007775</name>
</gene>
<dbReference type="EMBL" id="JABMIG020000001">
    <property type="protein sequence ID" value="KAL3805814.1"/>
    <property type="molecule type" value="Genomic_DNA"/>
</dbReference>
<evidence type="ECO:0000313" key="3">
    <source>
        <dbReference type="EMBL" id="KAL3805814.1"/>
    </source>
</evidence>
<organism evidence="3 4">
    <name type="scientific">Cyclotella cryptica</name>
    <dbReference type="NCBI Taxonomy" id="29204"/>
    <lineage>
        <taxon>Eukaryota</taxon>
        <taxon>Sar</taxon>
        <taxon>Stramenopiles</taxon>
        <taxon>Ochrophyta</taxon>
        <taxon>Bacillariophyta</taxon>
        <taxon>Coscinodiscophyceae</taxon>
        <taxon>Thalassiosirophycidae</taxon>
        <taxon>Stephanodiscales</taxon>
        <taxon>Stephanodiscaceae</taxon>
        <taxon>Cyclotella</taxon>
    </lineage>
</organism>
<dbReference type="AlphaFoldDB" id="A0ABD3R0D8"/>
<feature type="transmembrane region" description="Helical" evidence="1">
    <location>
        <begin position="6"/>
        <end position="30"/>
    </location>
</feature>
<protein>
    <recommendedName>
        <fullName evidence="2">Band 7 domain-containing protein</fullName>
    </recommendedName>
</protein>
<evidence type="ECO:0000256" key="1">
    <source>
        <dbReference type="SAM" id="Phobius"/>
    </source>
</evidence>
<comment type="caution">
    <text evidence="3">The sequence shown here is derived from an EMBL/GenBank/DDBJ whole genome shotgun (WGS) entry which is preliminary data.</text>
</comment>
<dbReference type="Pfam" id="PF01145">
    <property type="entry name" value="Band_7"/>
    <property type="match status" value="1"/>
</dbReference>
<keyword evidence="4" id="KW-1185">Reference proteome</keyword>
<name>A0ABD3R0D8_9STRA</name>
<accession>A0ABD3R0D8</accession>
<proteinExistence type="predicted"/>
<reference evidence="3 4" key="1">
    <citation type="journal article" date="2020" name="G3 (Bethesda)">
        <title>Improved Reference Genome for Cyclotella cryptica CCMP332, a Model for Cell Wall Morphogenesis, Salinity Adaptation, and Lipid Production in Diatoms (Bacillariophyta).</title>
        <authorList>
            <person name="Roberts W.R."/>
            <person name="Downey K.M."/>
            <person name="Ruck E.C."/>
            <person name="Traller J.C."/>
            <person name="Alverson A.J."/>
        </authorList>
    </citation>
    <scope>NUCLEOTIDE SEQUENCE [LARGE SCALE GENOMIC DNA]</scope>
    <source>
        <strain evidence="3 4">CCMP332</strain>
    </source>
</reference>
<keyword evidence="1" id="KW-0472">Membrane</keyword>
<sequence length="289" mass="32793">MEKTTFFLMCCCIVGAMLILILVPLSFSYVDYYDYGLAQRKSTGSADAHLESFDELSVFSATTSNMSIGLAFQVDIDYTFFLKKDKIGLLHQELATDYRNVIVSRAEEAIKNIAAEQVSFTEFFQQRKKVEALFRSAVETRWQSPPSLHCELDQFHLGRITIPKSVATKQLESRVQNERNDMEQFLQKSQMEREKTTVEVNKVDLETVKELRTARAEASLVKTRAQAEAALIISHAEINGTQMLLDAAEINTQDHKTAFTYIKMLRDRHQLDIAVSYLDGDSVVRTAPA</sequence>